<dbReference type="GO" id="GO:0008234">
    <property type="term" value="F:cysteine-type peptidase activity"/>
    <property type="evidence" value="ECO:0007669"/>
    <property type="project" value="UniProtKB-KW"/>
</dbReference>
<evidence type="ECO:0000256" key="4">
    <source>
        <dbReference type="ARBA" id="ARBA00022807"/>
    </source>
</evidence>
<evidence type="ECO:0000313" key="7">
    <source>
        <dbReference type="EMBL" id="CAB3404501.1"/>
    </source>
</evidence>
<proteinExistence type="inferred from homology"/>
<dbReference type="GO" id="GO:0016926">
    <property type="term" value="P:protein desumoylation"/>
    <property type="evidence" value="ECO:0007669"/>
    <property type="project" value="UniProtKB-ARBA"/>
</dbReference>
<feature type="compositionally biased region" description="Acidic residues" evidence="5">
    <location>
        <begin position="89"/>
        <end position="110"/>
    </location>
</feature>
<dbReference type="PROSITE" id="PS50600">
    <property type="entry name" value="ULP_PROTEASE"/>
    <property type="match status" value="1"/>
</dbReference>
<dbReference type="EMBL" id="CADEPM010000004">
    <property type="protein sequence ID" value="CAB3404501.1"/>
    <property type="molecule type" value="Genomic_DNA"/>
</dbReference>
<dbReference type="PANTHER" id="PTHR46915">
    <property type="entry name" value="UBIQUITIN-LIKE PROTEASE 4-RELATED"/>
    <property type="match status" value="1"/>
</dbReference>
<dbReference type="Gene3D" id="3.30.310.130">
    <property type="entry name" value="Ubiquitin-related"/>
    <property type="match status" value="1"/>
</dbReference>
<dbReference type="Pfam" id="PF02902">
    <property type="entry name" value="Peptidase_C48"/>
    <property type="match status" value="1"/>
</dbReference>
<keyword evidence="4" id="KW-0788">Thiol protease</keyword>
<evidence type="ECO:0000256" key="2">
    <source>
        <dbReference type="ARBA" id="ARBA00022670"/>
    </source>
</evidence>
<gene>
    <name evidence="7" type="ORF">CBOVIS_LOCUS6825</name>
</gene>
<dbReference type="Gene3D" id="1.10.418.20">
    <property type="match status" value="1"/>
</dbReference>
<evidence type="ECO:0000313" key="8">
    <source>
        <dbReference type="Proteomes" id="UP000494206"/>
    </source>
</evidence>
<keyword evidence="3" id="KW-0378">Hydrolase</keyword>
<protein>
    <recommendedName>
        <fullName evidence="6">Ubiquitin-like protease family profile domain-containing protein</fullName>
    </recommendedName>
</protein>
<comment type="similarity">
    <text evidence="1">Belongs to the peptidase C48 family.</text>
</comment>
<name>A0A8S1EXY5_9PELO</name>
<dbReference type="AlphaFoldDB" id="A0A8S1EXY5"/>
<organism evidence="7 8">
    <name type="scientific">Caenorhabditis bovis</name>
    <dbReference type="NCBI Taxonomy" id="2654633"/>
    <lineage>
        <taxon>Eukaryota</taxon>
        <taxon>Metazoa</taxon>
        <taxon>Ecdysozoa</taxon>
        <taxon>Nematoda</taxon>
        <taxon>Chromadorea</taxon>
        <taxon>Rhabditida</taxon>
        <taxon>Rhabditina</taxon>
        <taxon>Rhabditomorpha</taxon>
        <taxon>Rhabditoidea</taxon>
        <taxon>Rhabditidae</taxon>
        <taxon>Peloderinae</taxon>
        <taxon>Caenorhabditis</taxon>
    </lineage>
</organism>
<keyword evidence="2" id="KW-0645">Protease</keyword>
<keyword evidence="8" id="KW-1185">Reference proteome</keyword>
<dbReference type="OrthoDB" id="442460at2759"/>
<reference evidence="7 8" key="1">
    <citation type="submission" date="2020-04" db="EMBL/GenBank/DDBJ databases">
        <authorList>
            <person name="Laetsch R D."/>
            <person name="Stevens L."/>
            <person name="Kumar S."/>
            <person name="Blaxter L. M."/>
        </authorList>
    </citation>
    <scope>NUCLEOTIDE SEQUENCE [LARGE SCALE GENOMIC DNA]</scope>
</reference>
<dbReference type="InterPro" id="IPR038765">
    <property type="entry name" value="Papain-like_cys_pep_sf"/>
</dbReference>
<dbReference type="Proteomes" id="UP000494206">
    <property type="component" value="Unassembled WGS sequence"/>
</dbReference>
<evidence type="ECO:0000256" key="3">
    <source>
        <dbReference type="ARBA" id="ARBA00022801"/>
    </source>
</evidence>
<dbReference type="PANTHER" id="PTHR46915:SF2">
    <property type="entry name" value="UBIQUITIN-LIKE PROTEASE 4"/>
    <property type="match status" value="1"/>
</dbReference>
<comment type="caution">
    <text evidence="7">The sequence shown here is derived from an EMBL/GenBank/DDBJ whole genome shotgun (WGS) entry which is preliminary data.</text>
</comment>
<evidence type="ECO:0000256" key="1">
    <source>
        <dbReference type="ARBA" id="ARBA00005234"/>
    </source>
</evidence>
<evidence type="ECO:0000256" key="5">
    <source>
        <dbReference type="SAM" id="MobiDB-lite"/>
    </source>
</evidence>
<dbReference type="InterPro" id="IPR003653">
    <property type="entry name" value="Peptidase_C48_C"/>
</dbReference>
<feature type="domain" description="Ubiquitin-like protease family profile" evidence="6">
    <location>
        <begin position="141"/>
        <end position="330"/>
    </location>
</feature>
<dbReference type="SUPFAM" id="SSF54001">
    <property type="entry name" value="Cysteine proteinases"/>
    <property type="match status" value="1"/>
</dbReference>
<dbReference type="GO" id="GO:0006508">
    <property type="term" value="P:proteolysis"/>
    <property type="evidence" value="ECO:0007669"/>
    <property type="project" value="UniProtKB-KW"/>
</dbReference>
<feature type="region of interest" description="Disordered" evidence="5">
    <location>
        <begin position="83"/>
        <end position="115"/>
    </location>
</feature>
<sequence>MEVSTSYLTPAVSFKYGSFHDSENVSTIMDDGICRIGSYNSQGYHYDGFLYDGSIGEDEEASSCGNDECMFEMSMNCETVGTDMRSESDMTEELDDDNDSDEEDEEDNDEWTNQKRTDKRNSVAYYAAMEMLRIRFPFQSISIRISDFCCLQEKDLLNDTMIDFYLNHIVEHVLPDNAGRKVTVLPSVFWHNLSLRQHAIDSEEENVLTEEQKLDLKFSDLHDFVEDFDLQDFDYIVVPVNEWEHWSLAVICHPFTPNARTVIFDSQLTADLNNLQNIASLIESFMKYSWLRRTGTPMPYPLQCVIPSNMPQQTNNFDCGVFIVEFARCFLMSPPKDLDMFDFSREYNDFSVAGKRAEMQRAVLSLCSNRAQWRPLVELLNGINTAVPHRAL</sequence>
<evidence type="ECO:0000259" key="6">
    <source>
        <dbReference type="PROSITE" id="PS50600"/>
    </source>
</evidence>
<accession>A0A8S1EXY5</accession>